<dbReference type="RefSeq" id="WP_200311459.1">
    <property type="nucleotide sequence ID" value="NZ_JAENIM010000039.1"/>
</dbReference>
<accession>A0A8J7SLL5</accession>
<comment type="caution">
    <text evidence="2">The sequence shown here is derived from an EMBL/GenBank/DDBJ whole genome shotgun (WGS) entry which is preliminary data.</text>
</comment>
<protein>
    <submittedName>
        <fullName evidence="2">Uncharacterized protein</fullName>
    </submittedName>
</protein>
<proteinExistence type="predicted"/>
<dbReference type="AlphaFoldDB" id="A0A8J7SLL5"/>
<feature type="region of interest" description="Disordered" evidence="1">
    <location>
        <begin position="93"/>
        <end position="116"/>
    </location>
</feature>
<reference evidence="2" key="1">
    <citation type="submission" date="2021-01" db="EMBL/GenBank/DDBJ databases">
        <title>Modified the classification status of verrucomicrobia.</title>
        <authorList>
            <person name="Feng X."/>
        </authorList>
    </citation>
    <scope>NUCLEOTIDE SEQUENCE</scope>
    <source>
        <strain evidence="2">_KCTC 22039</strain>
    </source>
</reference>
<evidence type="ECO:0000313" key="2">
    <source>
        <dbReference type="EMBL" id="MBK1791455.1"/>
    </source>
</evidence>
<sequence length="116" mass="12798">MKKNYSLIDPKMAVARRVEAVKSEIRKYIKRERKKSLPEGVDFCDFACKFGADAESAADVHVSQFNALLDAAEKDQLESVYVEIIAVAGYRTSKEKPAAEENPAAEEADKTAEGEA</sequence>
<dbReference type="Proteomes" id="UP000624703">
    <property type="component" value="Unassembled WGS sequence"/>
</dbReference>
<dbReference type="Pfam" id="PF19669">
    <property type="entry name" value="DUF6172"/>
    <property type="match status" value="1"/>
</dbReference>
<dbReference type="InterPro" id="IPR046170">
    <property type="entry name" value="DUF6172"/>
</dbReference>
<gene>
    <name evidence="2" type="ORF">JIN82_09855</name>
</gene>
<dbReference type="EMBL" id="JAENIM010000039">
    <property type="protein sequence ID" value="MBK1791455.1"/>
    <property type="molecule type" value="Genomic_DNA"/>
</dbReference>
<organism evidence="2 3">
    <name type="scientific">Persicirhabdus sediminis</name>
    <dbReference type="NCBI Taxonomy" id="454144"/>
    <lineage>
        <taxon>Bacteria</taxon>
        <taxon>Pseudomonadati</taxon>
        <taxon>Verrucomicrobiota</taxon>
        <taxon>Verrucomicrobiia</taxon>
        <taxon>Verrucomicrobiales</taxon>
        <taxon>Verrucomicrobiaceae</taxon>
        <taxon>Persicirhabdus</taxon>
    </lineage>
</organism>
<evidence type="ECO:0000313" key="3">
    <source>
        <dbReference type="Proteomes" id="UP000624703"/>
    </source>
</evidence>
<feature type="compositionally biased region" description="Basic and acidic residues" evidence="1">
    <location>
        <begin position="107"/>
        <end position="116"/>
    </location>
</feature>
<keyword evidence="3" id="KW-1185">Reference proteome</keyword>
<name>A0A8J7SLL5_9BACT</name>
<evidence type="ECO:0000256" key="1">
    <source>
        <dbReference type="SAM" id="MobiDB-lite"/>
    </source>
</evidence>